<feature type="chain" id="PRO_5004180024" description="DUF5666 domain-containing protein" evidence="1">
    <location>
        <begin position="30"/>
        <end position="133"/>
    </location>
</feature>
<feature type="signal peptide" evidence="1">
    <location>
        <begin position="1"/>
        <end position="29"/>
    </location>
</feature>
<proteinExistence type="predicted"/>
<keyword evidence="1" id="KW-0732">Signal</keyword>
<organism evidence="2">
    <name type="scientific">Chelativorans sp. (strain BNC1)</name>
    <dbReference type="NCBI Taxonomy" id="266779"/>
    <lineage>
        <taxon>Bacteria</taxon>
        <taxon>Pseudomonadati</taxon>
        <taxon>Pseudomonadota</taxon>
        <taxon>Alphaproteobacteria</taxon>
        <taxon>Hyphomicrobiales</taxon>
        <taxon>Phyllobacteriaceae</taxon>
        <taxon>Chelativorans</taxon>
    </lineage>
</organism>
<dbReference type="eggNOG" id="ENOG50336T0">
    <property type="taxonomic scope" value="Bacteria"/>
</dbReference>
<dbReference type="KEGG" id="mes:Meso_2898"/>
<dbReference type="HOGENOM" id="CLU_147983_0_0_5"/>
<evidence type="ECO:0000313" key="2">
    <source>
        <dbReference type="EMBL" id="ABG64272.1"/>
    </source>
</evidence>
<gene>
    <name evidence="2" type="ordered locus">Meso_2898</name>
</gene>
<reference evidence="2" key="1">
    <citation type="submission" date="2006-06" db="EMBL/GenBank/DDBJ databases">
        <title>Complete sequence of chromosome of Chelativorans sp. BNC1.</title>
        <authorList>
            <consortium name="US DOE Joint Genome Institute"/>
            <person name="Copeland A."/>
            <person name="Lucas S."/>
            <person name="Lapidus A."/>
            <person name="Barry K."/>
            <person name="Detter J.C."/>
            <person name="Glavina del Rio T."/>
            <person name="Hammon N."/>
            <person name="Israni S."/>
            <person name="Dalin E."/>
            <person name="Tice H."/>
            <person name="Pitluck S."/>
            <person name="Chertkov O."/>
            <person name="Brettin T."/>
            <person name="Bruce D."/>
            <person name="Han C."/>
            <person name="Tapia R."/>
            <person name="Gilna P."/>
            <person name="Schmutz J."/>
            <person name="Larimer F."/>
            <person name="Land M."/>
            <person name="Hauser L."/>
            <person name="Kyrpides N."/>
            <person name="Mikhailova N."/>
            <person name="Richardson P."/>
        </authorList>
    </citation>
    <scope>NUCLEOTIDE SEQUENCE</scope>
    <source>
        <strain evidence="2">BNC1</strain>
    </source>
</reference>
<protein>
    <recommendedName>
        <fullName evidence="3">DUF5666 domain-containing protein</fullName>
    </recommendedName>
</protein>
<sequence precursor="true">MSVLVRWRSLAISASLAGTVALAASSVNAHHSFAMFDQANPVELKGVVKSWEFVNPHSWLVMTVQREGQAVDFAIEGSSVNTLVRQGFHNESFMPGEEVTVVLSPLRDGRRGGAFVRATKADGTTLSMSPTPN</sequence>
<dbReference type="Pfam" id="PF19649">
    <property type="entry name" value="DUF6152"/>
    <property type="match status" value="1"/>
</dbReference>
<name>Q11EA3_CHESB</name>
<dbReference type="InterPro" id="IPR046150">
    <property type="entry name" value="DUF6152"/>
</dbReference>
<accession>Q11EA3</accession>
<dbReference type="EMBL" id="CP000390">
    <property type="protein sequence ID" value="ABG64272.1"/>
    <property type="molecule type" value="Genomic_DNA"/>
</dbReference>
<dbReference type="AlphaFoldDB" id="Q11EA3"/>
<evidence type="ECO:0008006" key="3">
    <source>
        <dbReference type="Google" id="ProtNLM"/>
    </source>
</evidence>
<dbReference type="OrthoDB" id="8420938at2"/>
<evidence type="ECO:0000256" key="1">
    <source>
        <dbReference type="SAM" id="SignalP"/>
    </source>
</evidence>